<dbReference type="Gene3D" id="1.10.10.1320">
    <property type="entry name" value="Anti-sigma factor, zinc-finger domain"/>
    <property type="match status" value="1"/>
</dbReference>
<keyword evidence="5 12" id="KW-1133">Transmembrane helix</keyword>
<evidence type="ECO:0000313" key="14">
    <source>
        <dbReference type="EMBL" id="GEL18879.1"/>
    </source>
</evidence>
<comment type="caution">
    <text evidence="14">The sequence shown here is derived from an EMBL/GenBank/DDBJ whole genome shotgun (WGS) entry which is preliminary data.</text>
</comment>
<dbReference type="GO" id="GO:0016989">
    <property type="term" value="F:sigma factor antagonist activity"/>
    <property type="evidence" value="ECO:0007669"/>
    <property type="project" value="TreeGrafter"/>
</dbReference>
<evidence type="ECO:0000259" key="13">
    <source>
        <dbReference type="Pfam" id="PF10099"/>
    </source>
</evidence>
<evidence type="ECO:0000256" key="2">
    <source>
        <dbReference type="ARBA" id="ARBA00004236"/>
    </source>
</evidence>
<evidence type="ECO:0000313" key="15">
    <source>
        <dbReference type="Proteomes" id="UP000321328"/>
    </source>
</evidence>
<dbReference type="Pfam" id="PF10099">
    <property type="entry name" value="RskA_C"/>
    <property type="match status" value="1"/>
</dbReference>
<organism evidence="14 15">
    <name type="scientific">Pseudonocardia asaccharolytica DSM 44247 = NBRC 16224</name>
    <dbReference type="NCBI Taxonomy" id="1123024"/>
    <lineage>
        <taxon>Bacteria</taxon>
        <taxon>Bacillati</taxon>
        <taxon>Actinomycetota</taxon>
        <taxon>Actinomycetes</taxon>
        <taxon>Pseudonocardiales</taxon>
        <taxon>Pseudonocardiaceae</taxon>
        <taxon>Pseudonocardia</taxon>
    </lineage>
</organism>
<dbReference type="InterPro" id="IPR018764">
    <property type="entry name" value="RskA_C"/>
</dbReference>
<dbReference type="Proteomes" id="UP000321328">
    <property type="component" value="Unassembled WGS sequence"/>
</dbReference>
<keyword evidence="6" id="KW-0805">Transcription regulation</keyword>
<keyword evidence="3" id="KW-1003">Cell membrane</keyword>
<dbReference type="RefSeq" id="WP_028928563.1">
    <property type="nucleotide sequence ID" value="NZ_AUII01000001.1"/>
</dbReference>
<evidence type="ECO:0000256" key="11">
    <source>
        <dbReference type="SAM" id="MobiDB-lite"/>
    </source>
</evidence>
<keyword evidence="7 12" id="KW-0472">Membrane</keyword>
<proteinExistence type="predicted"/>
<gene>
    <name evidence="14" type="ORF">PA7_27160</name>
</gene>
<dbReference type="InterPro" id="IPR041916">
    <property type="entry name" value="Anti_sigma_zinc_sf"/>
</dbReference>
<keyword evidence="8" id="KW-0804">Transcription</keyword>
<feature type="domain" description="Anti-sigma K factor RskA C-terminal" evidence="13">
    <location>
        <begin position="128"/>
        <end position="272"/>
    </location>
</feature>
<evidence type="ECO:0000256" key="10">
    <source>
        <dbReference type="ARBA" id="ARBA00030803"/>
    </source>
</evidence>
<keyword evidence="4 12" id="KW-0812">Transmembrane</keyword>
<dbReference type="InterPro" id="IPR051474">
    <property type="entry name" value="Anti-sigma-K/W_factor"/>
</dbReference>
<evidence type="ECO:0000256" key="4">
    <source>
        <dbReference type="ARBA" id="ARBA00022692"/>
    </source>
</evidence>
<evidence type="ECO:0000256" key="5">
    <source>
        <dbReference type="ARBA" id="ARBA00022989"/>
    </source>
</evidence>
<dbReference type="AlphaFoldDB" id="A0A511D268"/>
<dbReference type="GO" id="GO:0006417">
    <property type="term" value="P:regulation of translation"/>
    <property type="evidence" value="ECO:0007669"/>
    <property type="project" value="TreeGrafter"/>
</dbReference>
<evidence type="ECO:0000256" key="12">
    <source>
        <dbReference type="SAM" id="Phobius"/>
    </source>
</evidence>
<accession>A0A511D268</accession>
<evidence type="ECO:0000256" key="1">
    <source>
        <dbReference type="ARBA" id="ARBA00004167"/>
    </source>
</evidence>
<evidence type="ECO:0000256" key="3">
    <source>
        <dbReference type="ARBA" id="ARBA00022475"/>
    </source>
</evidence>
<dbReference type="EMBL" id="BJVI01000027">
    <property type="protein sequence ID" value="GEL18879.1"/>
    <property type="molecule type" value="Genomic_DNA"/>
</dbReference>
<comment type="subcellular location">
    <subcellularLocation>
        <location evidence="2">Cell membrane</location>
    </subcellularLocation>
    <subcellularLocation>
        <location evidence="1">Membrane</location>
        <topology evidence="1">Single-pass membrane protein</topology>
    </subcellularLocation>
</comment>
<evidence type="ECO:0000256" key="7">
    <source>
        <dbReference type="ARBA" id="ARBA00023136"/>
    </source>
</evidence>
<dbReference type="PANTHER" id="PTHR37461">
    <property type="entry name" value="ANTI-SIGMA-K FACTOR RSKA"/>
    <property type="match status" value="1"/>
</dbReference>
<keyword evidence="15" id="KW-1185">Reference proteome</keyword>
<protein>
    <recommendedName>
        <fullName evidence="10">Regulator of SigK</fullName>
    </recommendedName>
    <alternativeName>
        <fullName evidence="9">Sigma-K anti-sigma factor RskA</fullName>
    </alternativeName>
</protein>
<name>A0A511D268_9PSEU</name>
<feature type="region of interest" description="Disordered" evidence="11">
    <location>
        <begin position="59"/>
        <end position="121"/>
    </location>
</feature>
<dbReference type="PANTHER" id="PTHR37461:SF1">
    <property type="entry name" value="ANTI-SIGMA-K FACTOR RSKA"/>
    <property type="match status" value="1"/>
</dbReference>
<sequence length="282" mass="29433">MTEPPSGTCSLTEQSIGWALHALEPDEELEVQRHLPTCRACREAVRDAEEVLSDLAVCAEPADPPGRPRDDLRTAAAQTSQAAGRDAEPAEQEGTFDGARNPRPTGTVRPPRPERGRLNTPRGRQLVIASVVLVVVLGIGGLVAWTAQSQAERGAQSGQAQSLIDMVAQFDGPGSKHAILTAAEGTSPVAAVLVHDGQIQVLTVGLPPNTTDRETYVLWGIPGAGAPKAIGTFDVVDAETRPRPVGSVSVADAFTTYAISMEPGRTAPAAPSTMVASGQVET</sequence>
<evidence type="ECO:0000256" key="6">
    <source>
        <dbReference type="ARBA" id="ARBA00023015"/>
    </source>
</evidence>
<reference evidence="14 15" key="1">
    <citation type="submission" date="2019-07" db="EMBL/GenBank/DDBJ databases">
        <title>Whole genome shotgun sequence of Pseudonocardia asaccharolytica NBRC 16224.</title>
        <authorList>
            <person name="Hosoyama A."/>
            <person name="Uohara A."/>
            <person name="Ohji S."/>
            <person name="Ichikawa N."/>
        </authorList>
    </citation>
    <scope>NUCLEOTIDE SEQUENCE [LARGE SCALE GENOMIC DNA]</scope>
    <source>
        <strain evidence="14 15">NBRC 16224</strain>
    </source>
</reference>
<dbReference type="GO" id="GO:0005886">
    <property type="term" value="C:plasma membrane"/>
    <property type="evidence" value="ECO:0007669"/>
    <property type="project" value="UniProtKB-SubCell"/>
</dbReference>
<evidence type="ECO:0000256" key="9">
    <source>
        <dbReference type="ARBA" id="ARBA00029829"/>
    </source>
</evidence>
<dbReference type="OrthoDB" id="5183209at2"/>
<evidence type="ECO:0000256" key="8">
    <source>
        <dbReference type="ARBA" id="ARBA00023163"/>
    </source>
</evidence>
<feature type="transmembrane region" description="Helical" evidence="12">
    <location>
        <begin position="126"/>
        <end position="147"/>
    </location>
</feature>
<dbReference type="STRING" id="1123024.GCA_000423625_00291"/>